<dbReference type="AlphaFoldDB" id="A0A0K1YB73"/>
<name>A0A0K1YB73_9EURY</name>
<organism evidence="1">
    <name type="scientific">uncultured haloarchaeon</name>
    <dbReference type="NCBI Taxonomy" id="160804"/>
    <lineage>
        <taxon>Archaea</taxon>
        <taxon>Methanobacteriati</taxon>
        <taxon>Methanobacteriota</taxon>
        <taxon>Stenosarchaea group</taxon>
        <taxon>Halobacteria</taxon>
        <taxon>Halobacteriales</taxon>
        <taxon>Halobacteriaceae</taxon>
        <taxon>environmental samples</taxon>
    </lineage>
</organism>
<evidence type="ECO:0000313" key="1">
    <source>
        <dbReference type="EMBL" id="AKY04356.1"/>
    </source>
</evidence>
<reference evidence="1" key="1">
    <citation type="journal article" date="2015" name="BMC Genomics">
        <title>Diversity of the cell-wall associated genomic island of the archaeon Haloquadratum walsbyi.</title>
        <authorList>
            <person name="Martin-Cuadrado A.B."/>
            <person name="Pasic L."/>
            <person name="Rodriguez-Valera F."/>
        </authorList>
    </citation>
    <scope>NUCLEOTIDE SEQUENCE</scope>
</reference>
<sequence>MKVARISEPTEQKYLPEAVERPPVQVEAAVRVFRLAIVVFTHTVQLTNIDSTNLSLDTPLNDVLAETEKKCVRRSLHFAWSRVALSPPTSS</sequence>
<proteinExistence type="predicted"/>
<dbReference type="EMBL" id="KT322179">
    <property type="protein sequence ID" value="AKY04356.1"/>
    <property type="molecule type" value="Genomic_DNA"/>
</dbReference>
<accession>A0A0K1YB73</accession>
<protein>
    <submittedName>
        <fullName evidence="1">Uncharacterized protein</fullName>
    </submittedName>
</protein>